<dbReference type="InParanoid" id="A0A212EHM5"/>
<dbReference type="Proteomes" id="UP000007151">
    <property type="component" value="Unassembled WGS sequence"/>
</dbReference>
<dbReference type="KEGG" id="dpl:KGM_210844"/>
<dbReference type="AlphaFoldDB" id="A0A212EHM5"/>
<organism evidence="2 3">
    <name type="scientific">Danaus plexippus plexippus</name>
    <dbReference type="NCBI Taxonomy" id="278856"/>
    <lineage>
        <taxon>Eukaryota</taxon>
        <taxon>Metazoa</taxon>
        <taxon>Ecdysozoa</taxon>
        <taxon>Arthropoda</taxon>
        <taxon>Hexapoda</taxon>
        <taxon>Insecta</taxon>
        <taxon>Pterygota</taxon>
        <taxon>Neoptera</taxon>
        <taxon>Endopterygota</taxon>
        <taxon>Lepidoptera</taxon>
        <taxon>Glossata</taxon>
        <taxon>Ditrysia</taxon>
        <taxon>Papilionoidea</taxon>
        <taxon>Nymphalidae</taxon>
        <taxon>Danainae</taxon>
        <taxon>Danaini</taxon>
        <taxon>Danaina</taxon>
        <taxon>Danaus</taxon>
        <taxon>Danaus</taxon>
    </lineage>
</organism>
<protein>
    <submittedName>
        <fullName evidence="2">Uncharacterized protein</fullName>
    </submittedName>
</protein>
<evidence type="ECO:0000313" key="3">
    <source>
        <dbReference type="Proteomes" id="UP000007151"/>
    </source>
</evidence>
<comment type="caution">
    <text evidence="2">The sequence shown here is derived from an EMBL/GenBank/DDBJ whole genome shotgun (WGS) entry which is preliminary data.</text>
</comment>
<evidence type="ECO:0000313" key="2">
    <source>
        <dbReference type="EMBL" id="OWR40988.1"/>
    </source>
</evidence>
<keyword evidence="3" id="KW-1185">Reference proteome</keyword>
<accession>A0A212EHM5</accession>
<name>A0A212EHM5_DANPL</name>
<proteinExistence type="predicted"/>
<feature type="region of interest" description="Disordered" evidence="1">
    <location>
        <begin position="1"/>
        <end position="22"/>
    </location>
</feature>
<dbReference type="EMBL" id="AGBW02014856">
    <property type="protein sequence ID" value="OWR40988.1"/>
    <property type="molecule type" value="Genomic_DNA"/>
</dbReference>
<reference evidence="2 3" key="1">
    <citation type="journal article" date="2011" name="Cell">
        <title>The monarch butterfly genome yields insights into long-distance migration.</title>
        <authorList>
            <person name="Zhan S."/>
            <person name="Merlin C."/>
            <person name="Boore J.L."/>
            <person name="Reppert S.M."/>
        </authorList>
    </citation>
    <scope>NUCLEOTIDE SEQUENCE [LARGE SCALE GENOMIC DNA]</scope>
    <source>
        <strain evidence="2">F-2</strain>
    </source>
</reference>
<gene>
    <name evidence="2" type="ORF">KGM_210844</name>
</gene>
<evidence type="ECO:0000256" key="1">
    <source>
        <dbReference type="SAM" id="MobiDB-lite"/>
    </source>
</evidence>
<sequence length="91" mass="10816">MSLPHYLPAPPKASTQPPSPHKKTFVSLIIRIGNTKHQSYYSRPLDLCKAFHLEFKGRIFRRQQRRNDKRHRFVSSDHIHGNCRIRLTQRD</sequence>